<evidence type="ECO:0000313" key="1">
    <source>
        <dbReference type="EMBL" id="JAE03767.1"/>
    </source>
</evidence>
<dbReference type="AlphaFoldDB" id="A0A0A9EUJ6"/>
<reference evidence="1" key="2">
    <citation type="journal article" date="2015" name="Data Brief">
        <title>Shoot transcriptome of the giant reed, Arundo donax.</title>
        <authorList>
            <person name="Barrero R.A."/>
            <person name="Guerrero F.D."/>
            <person name="Moolhuijzen P."/>
            <person name="Goolsby J.A."/>
            <person name="Tidwell J."/>
            <person name="Bellgard S.E."/>
            <person name="Bellgard M.I."/>
        </authorList>
    </citation>
    <scope>NUCLEOTIDE SEQUENCE</scope>
    <source>
        <tissue evidence="1">Shoot tissue taken approximately 20 cm above the soil surface</tissue>
    </source>
</reference>
<accession>A0A0A9EUJ6</accession>
<protein>
    <submittedName>
        <fullName evidence="1">Uncharacterized protein</fullName>
    </submittedName>
</protein>
<sequence length="30" mass="2937">MWRSSPLACPFVAAFLVPLGAAATAGFGAG</sequence>
<reference evidence="1" key="1">
    <citation type="submission" date="2014-09" db="EMBL/GenBank/DDBJ databases">
        <authorList>
            <person name="Magalhaes I.L.F."/>
            <person name="Oliveira U."/>
            <person name="Santos F.R."/>
            <person name="Vidigal T.H.D.A."/>
            <person name="Brescovit A.D."/>
            <person name="Santos A.J."/>
        </authorList>
    </citation>
    <scope>NUCLEOTIDE SEQUENCE</scope>
    <source>
        <tissue evidence="1">Shoot tissue taken approximately 20 cm above the soil surface</tissue>
    </source>
</reference>
<proteinExistence type="predicted"/>
<organism evidence="1">
    <name type="scientific">Arundo donax</name>
    <name type="common">Giant reed</name>
    <name type="synonym">Donax arundinaceus</name>
    <dbReference type="NCBI Taxonomy" id="35708"/>
    <lineage>
        <taxon>Eukaryota</taxon>
        <taxon>Viridiplantae</taxon>
        <taxon>Streptophyta</taxon>
        <taxon>Embryophyta</taxon>
        <taxon>Tracheophyta</taxon>
        <taxon>Spermatophyta</taxon>
        <taxon>Magnoliopsida</taxon>
        <taxon>Liliopsida</taxon>
        <taxon>Poales</taxon>
        <taxon>Poaceae</taxon>
        <taxon>PACMAD clade</taxon>
        <taxon>Arundinoideae</taxon>
        <taxon>Arundineae</taxon>
        <taxon>Arundo</taxon>
    </lineage>
</organism>
<name>A0A0A9EUJ6_ARUDO</name>
<dbReference type="EMBL" id="GBRH01194129">
    <property type="protein sequence ID" value="JAE03767.1"/>
    <property type="molecule type" value="Transcribed_RNA"/>
</dbReference>